<evidence type="ECO:0000256" key="5">
    <source>
        <dbReference type="SAM" id="MobiDB-lite"/>
    </source>
</evidence>
<dbReference type="PROSITE" id="PS50977">
    <property type="entry name" value="HTH_TETR_2"/>
    <property type="match status" value="1"/>
</dbReference>
<keyword evidence="2 4" id="KW-0238">DNA-binding</keyword>
<evidence type="ECO:0000313" key="7">
    <source>
        <dbReference type="EMBL" id="OZG51033.1"/>
    </source>
</evidence>
<dbReference type="InterPro" id="IPR050109">
    <property type="entry name" value="HTH-type_TetR-like_transc_reg"/>
</dbReference>
<dbReference type="Pfam" id="PF00440">
    <property type="entry name" value="TetR_N"/>
    <property type="match status" value="1"/>
</dbReference>
<dbReference type="EMBL" id="MWWR01000012">
    <property type="protein sequence ID" value="OZG51033.1"/>
    <property type="molecule type" value="Genomic_DNA"/>
</dbReference>
<name>A0A261EW06_9BIFI</name>
<dbReference type="Gene3D" id="1.10.357.10">
    <property type="entry name" value="Tetracycline Repressor, domain 2"/>
    <property type="match status" value="1"/>
</dbReference>
<accession>A0A261EW06</accession>
<evidence type="ECO:0000256" key="2">
    <source>
        <dbReference type="ARBA" id="ARBA00023125"/>
    </source>
</evidence>
<dbReference type="Gene3D" id="1.10.10.60">
    <property type="entry name" value="Homeodomain-like"/>
    <property type="match status" value="1"/>
</dbReference>
<feature type="domain" description="HTH tetR-type" evidence="6">
    <location>
        <begin position="44"/>
        <end position="104"/>
    </location>
</feature>
<evidence type="ECO:0000259" key="6">
    <source>
        <dbReference type="PROSITE" id="PS50977"/>
    </source>
</evidence>
<gene>
    <name evidence="7" type="ORF">PSRA_1327</name>
</gene>
<dbReference type="SUPFAM" id="SSF48498">
    <property type="entry name" value="Tetracyclin repressor-like, C-terminal domain"/>
    <property type="match status" value="1"/>
</dbReference>
<feature type="region of interest" description="Disordered" evidence="5">
    <location>
        <begin position="229"/>
        <end position="268"/>
    </location>
</feature>
<keyword evidence="1" id="KW-0805">Transcription regulation</keyword>
<evidence type="ECO:0000256" key="4">
    <source>
        <dbReference type="PROSITE-ProRule" id="PRU00335"/>
    </source>
</evidence>
<protein>
    <submittedName>
        <fullName evidence="7">TetR family transcriptional regulator</fullName>
    </submittedName>
</protein>
<dbReference type="InterPro" id="IPR036271">
    <property type="entry name" value="Tet_transcr_reg_TetR-rel_C_sf"/>
</dbReference>
<feature type="region of interest" description="Disordered" evidence="5">
    <location>
        <begin position="1"/>
        <end position="26"/>
    </location>
</feature>
<comment type="caution">
    <text evidence="7">The sequence shown here is derived from an EMBL/GenBank/DDBJ whole genome shotgun (WGS) entry which is preliminary data.</text>
</comment>
<organism evidence="7 8">
    <name type="scientific">Pseudoscardovia radai</name>
    <dbReference type="NCBI Taxonomy" id="987066"/>
    <lineage>
        <taxon>Bacteria</taxon>
        <taxon>Bacillati</taxon>
        <taxon>Actinomycetota</taxon>
        <taxon>Actinomycetes</taxon>
        <taxon>Bifidobacteriales</taxon>
        <taxon>Bifidobacteriaceae</taxon>
        <taxon>Pseudoscardovia</taxon>
    </lineage>
</organism>
<dbReference type="OrthoDB" id="9796019at2"/>
<dbReference type="AlphaFoldDB" id="A0A261EW06"/>
<reference evidence="7 8" key="1">
    <citation type="journal article" date="2017" name="BMC Genomics">
        <title>Comparative genomic and phylogenomic analyses of the Bifidobacteriaceae family.</title>
        <authorList>
            <person name="Lugli G.A."/>
            <person name="Milani C."/>
            <person name="Turroni F."/>
            <person name="Duranti S."/>
            <person name="Mancabelli L."/>
            <person name="Mangifesta M."/>
            <person name="Ferrario C."/>
            <person name="Modesto M."/>
            <person name="Mattarelli P."/>
            <person name="Jiri K."/>
            <person name="van Sinderen D."/>
            <person name="Ventura M."/>
        </authorList>
    </citation>
    <scope>NUCLEOTIDE SEQUENCE [LARGE SCALE GENOMIC DNA]</scope>
    <source>
        <strain evidence="7 8">DSM 24742</strain>
    </source>
</reference>
<proteinExistence type="predicted"/>
<keyword evidence="8" id="KW-1185">Reference proteome</keyword>
<feature type="DNA-binding region" description="H-T-H motif" evidence="4">
    <location>
        <begin position="67"/>
        <end position="86"/>
    </location>
</feature>
<dbReference type="SUPFAM" id="SSF46689">
    <property type="entry name" value="Homeodomain-like"/>
    <property type="match status" value="1"/>
</dbReference>
<dbReference type="InterPro" id="IPR009057">
    <property type="entry name" value="Homeodomain-like_sf"/>
</dbReference>
<evidence type="ECO:0000313" key="8">
    <source>
        <dbReference type="Proteomes" id="UP000216725"/>
    </source>
</evidence>
<dbReference type="GO" id="GO:0003700">
    <property type="term" value="F:DNA-binding transcription factor activity"/>
    <property type="evidence" value="ECO:0007669"/>
    <property type="project" value="TreeGrafter"/>
</dbReference>
<evidence type="ECO:0000256" key="3">
    <source>
        <dbReference type="ARBA" id="ARBA00023163"/>
    </source>
</evidence>
<dbReference type="RefSeq" id="WP_094661137.1">
    <property type="nucleotide sequence ID" value="NZ_JBKZBO010000015.1"/>
</dbReference>
<dbReference type="Proteomes" id="UP000216725">
    <property type="component" value="Unassembled WGS sequence"/>
</dbReference>
<dbReference type="PANTHER" id="PTHR30055:SF234">
    <property type="entry name" value="HTH-TYPE TRANSCRIPTIONAL REGULATOR BETI"/>
    <property type="match status" value="1"/>
</dbReference>
<dbReference type="PANTHER" id="PTHR30055">
    <property type="entry name" value="HTH-TYPE TRANSCRIPTIONAL REGULATOR RUTR"/>
    <property type="match status" value="1"/>
</dbReference>
<dbReference type="InterPro" id="IPR001647">
    <property type="entry name" value="HTH_TetR"/>
</dbReference>
<sequence length="268" mass="28718">MTEAPTHMVRSSAGVSARDRTNNRTGISAIARNNRVTGRERVRSRTDRKLFDATMTIAMGRGVNAVTIEEVSRISGVAKTTIYRRFRNRNELLQGIARMIVVQIPPFDDVPFTKDGIETVIRSAIAIFEESFGVKAIGLILTSDTAFFQSVVANVLAPMREKIKAYFDHGIQAGVFDAATDVGFVIDCAMGGMVTHAALNDGIEPGWSRRMAAFLWHAIAIDPDDTTADRGIVDSGAPTGTSGTTAATDPTATADTAAPGTARKGQEI</sequence>
<dbReference type="GO" id="GO:0000976">
    <property type="term" value="F:transcription cis-regulatory region binding"/>
    <property type="evidence" value="ECO:0007669"/>
    <property type="project" value="TreeGrafter"/>
</dbReference>
<evidence type="ECO:0000256" key="1">
    <source>
        <dbReference type="ARBA" id="ARBA00023015"/>
    </source>
</evidence>
<feature type="compositionally biased region" description="Low complexity" evidence="5">
    <location>
        <begin position="234"/>
        <end position="262"/>
    </location>
</feature>
<keyword evidence="3" id="KW-0804">Transcription</keyword>